<feature type="transmembrane region" description="Helical" evidence="2">
    <location>
        <begin position="59"/>
        <end position="79"/>
    </location>
</feature>
<evidence type="ECO:0000313" key="3">
    <source>
        <dbReference type="EMBL" id="ESZ90450.1"/>
    </source>
</evidence>
<dbReference type="AlphaFoldDB" id="W9C7B6"/>
<sequence length="358" mass="40044">MAPPISLPSISLLSISLPTTPPLPIILSPLHAPISQTDYLSRCQHHALFTSSWGYWTSLIYILSYICGIVLIWLVYLSVDSERKDNYSWARWWEQGNSGEVLATSGSGDVSEGLYGVRREVRESSEVVTGIRISMIGEENLKGGESGSRNPPPPYESSASNTQPQFLGPVPATAPIPTSTKSVKKPSEQFVKETLIFCLLMIDLFFQALAIQQLTYCDDDNRDKKKLSKGWVILWWSLCSPLYLGAFSSLLCWAILFRDLWGADSKKRFPIDPSCVWMFLFGLVVTAISSPAIIATRSYMGLVWCVESCQRGFCGGNAEEDEGEELESMEEGRIMVGGEEREEADMLMRKLKRKRNLD</sequence>
<dbReference type="OrthoDB" id="3541267at2759"/>
<keyword evidence="2" id="KW-0472">Membrane</keyword>
<keyword evidence="4" id="KW-1185">Reference proteome</keyword>
<reference evidence="3 4" key="1">
    <citation type="journal article" date="2014" name="Genome Announc.">
        <title>Draft genome sequence of Sclerotinia borealis, a psychrophilic plant pathogenic fungus.</title>
        <authorList>
            <person name="Mardanov A.V."/>
            <person name="Beletsky A.V."/>
            <person name="Kadnikov V.V."/>
            <person name="Ignatov A.N."/>
            <person name="Ravin N.V."/>
        </authorList>
    </citation>
    <scope>NUCLEOTIDE SEQUENCE [LARGE SCALE GENOMIC DNA]</scope>
    <source>
        <strain evidence="4">F-4157</strain>
    </source>
</reference>
<accession>W9C7B6</accession>
<feature type="transmembrane region" description="Helical" evidence="2">
    <location>
        <begin position="276"/>
        <end position="294"/>
    </location>
</feature>
<evidence type="ECO:0000256" key="2">
    <source>
        <dbReference type="SAM" id="Phobius"/>
    </source>
</evidence>
<feature type="region of interest" description="Disordered" evidence="1">
    <location>
        <begin position="140"/>
        <end position="162"/>
    </location>
</feature>
<dbReference type="HOGENOM" id="CLU_774244_0_0_1"/>
<comment type="caution">
    <text evidence="3">The sequence shown here is derived from an EMBL/GenBank/DDBJ whole genome shotgun (WGS) entry which is preliminary data.</text>
</comment>
<proteinExistence type="predicted"/>
<gene>
    <name evidence="3" type="ORF">SBOR_9170</name>
</gene>
<evidence type="ECO:0000313" key="4">
    <source>
        <dbReference type="Proteomes" id="UP000019487"/>
    </source>
</evidence>
<protein>
    <recommendedName>
        <fullName evidence="5">Transmembrane protein</fullName>
    </recommendedName>
</protein>
<organism evidence="3 4">
    <name type="scientific">Sclerotinia borealis (strain F-4128)</name>
    <dbReference type="NCBI Taxonomy" id="1432307"/>
    <lineage>
        <taxon>Eukaryota</taxon>
        <taxon>Fungi</taxon>
        <taxon>Dikarya</taxon>
        <taxon>Ascomycota</taxon>
        <taxon>Pezizomycotina</taxon>
        <taxon>Leotiomycetes</taxon>
        <taxon>Helotiales</taxon>
        <taxon>Sclerotiniaceae</taxon>
        <taxon>Sclerotinia</taxon>
    </lineage>
</organism>
<name>W9C7B6_SCLBF</name>
<evidence type="ECO:0000256" key="1">
    <source>
        <dbReference type="SAM" id="MobiDB-lite"/>
    </source>
</evidence>
<keyword evidence="2" id="KW-0812">Transmembrane</keyword>
<keyword evidence="2" id="KW-1133">Transmembrane helix</keyword>
<dbReference type="EMBL" id="AYSA01000628">
    <property type="protein sequence ID" value="ESZ90450.1"/>
    <property type="molecule type" value="Genomic_DNA"/>
</dbReference>
<evidence type="ECO:0008006" key="5">
    <source>
        <dbReference type="Google" id="ProtNLM"/>
    </source>
</evidence>
<feature type="transmembrane region" description="Helical" evidence="2">
    <location>
        <begin position="194"/>
        <end position="213"/>
    </location>
</feature>
<feature type="transmembrane region" description="Helical" evidence="2">
    <location>
        <begin position="233"/>
        <end position="256"/>
    </location>
</feature>
<dbReference type="Proteomes" id="UP000019487">
    <property type="component" value="Unassembled WGS sequence"/>
</dbReference>